<reference evidence="2 3" key="1">
    <citation type="submission" date="2023-04" db="EMBL/GenBank/DDBJ databases">
        <title>Marinoamorphus aggregata gen. nov., sp. Nov., isolate from tissue of brittle star Ophioplocus japonicus.</title>
        <authorList>
            <person name="Kawano K."/>
            <person name="Sawayama S."/>
            <person name="Nakagawa S."/>
        </authorList>
    </citation>
    <scope>NUCLEOTIDE SEQUENCE [LARGE SCALE GENOMIC DNA]</scope>
    <source>
        <strain evidence="2 3">NKW23</strain>
    </source>
</reference>
<dbReference type="EMBL" id="BSYI01000009">
    <property type="protein sequence ID" value="GMG82334.1"/>
    <property type="molecule type" value="Genomic_DNA"/>
</dbReference>
<keyword evidence="3" id="KW-1185">Reference proteome</keyword>
<dbReference type="Proteomes" id="UP001239909">
    <property type="component" value="Unassembled WGS sequence"/>
</dbReference>
<evidence type="ECO:0000313" key="3">
    <source>
        <dbReference type="Proteomes" id="UP001239909"/>
    </source>
</evidence>
<accession>A0ABQ6LNY7</accession>
<proteinExistence type="predicted"/>
<evidence type="ECO:0000256" key="1">
    <source>
        <dbReference type="SAM" id="MobiDB-lite"/>
    </source>
</evidence>
<feature type="compositionally biased region" description="Gly residues" evidence="1">
    <location>
        <begin position="67"/>
        <end position="77"/>
    </location>
</feature>
<organism evidence="2 3">
    <name type="scientific">Paralimibaculum aggregatum</name>
    <dbReference type="NCBI Taxonomy" id="3036245"/>
    <lineage>
        <taxon>Bacteria</taxon>
        <taxon>Pseudomonadati</taxon>
        <taxon>Pseudomonadota</taxon>
        <taxon>Alphaproteobacteria</taxon>
        <taxon>Rhodobacterales</taxon>
        <taxon>Paracoccaceae</taxon>
        <taxon>Paralimibaculum</taxon>
    </lineage>
</organism>
<name>A0ABQ6LNY7_9RHOB</name>
<sequence length="77" mass="7587">MARGSHGSPPLSPSITENKGFFTAQAWRDPAFGQNARPGARDFMGADGQKAETGGIGRPGAPPGQVGSAGHGGAGGL</sequence>
<gene>
    <name evidence="2" type="ORF">LNKW23_15470</name>
</gene>
<comment type="caution">
    <text evidence="2">The sequence shown here is derived from an EMBL/GenBank/DDBJ whole genome shotgun (WGS) entry which is preliminary data.</text>
</comment>
<protein>
    <submittedName>
        <fullName evidence="2">Uncharacterized protein</fullName>
    </submittedName>
</protein>
<evidence type="ECO:0000313" key="2">
    <source>
        <dbReference type="EMBL" id="GMG82334.1"/>
    </source>
</evidence>
<feature type="region of interest" description="Disordered" evidence="1">
    <location>
        <begin position="1"/>
        <end position="77"/>
    </location>
</feature>